<dbReference type="SUPFAM" id="SSF54534">
    <property type="entry name" value="FKBP-like"/>
    <property type="match status" value="1"/>
</dbReference>
<dbReference type="PANTHER" id="PTHR47861:SF3">
    <property type="entry name" value="FKBP-TYPE PEPTIDYL-PROLYL CIS-TRANS ISOMERASE SLYD"/>
    <property type="match status" value="1"/>
</dbReference>
<feature type="domain" description="PPIase FKBP-type" evidence="11">
    <location>
        <begin position="6"/>
        <end position="96"/>
    </location>
</feature>
<accession>A0A2U2PK31</accession>
<comment type="caution">
    <text evidence="12">The sequence shown here is derived from an EMBL/GenBank/DDBJ whole genome shotgun (WGS) entry which is preliminary data.</text>
</comment>
<keyword evidence="4" id="KW-0963">Cytoplasm</keyword>
<evidence type="ECO:0000256" key="6">
    <source>
        <dbReference type="ARBA" id="ARBA00023186"/>
    </source>
</evidence>
<evidence type="ECO:0000256" key="4">
    <source>
        <dbReference type="ARBA" id="ARBA00022490"/>
    </source>
</evidence>
<dbReference type="GO" id="GO:0042026">
    <property type="term" value="P:protein refolding"/>
    <property type="evidence" value="ECO:0007669"/>
    <property type="project" value="UniProtKB-ARBA"/>
</dbReference>
<evidence type="ECO:0000313" key="13">
    <source>
        <dbReference type="Proteomes" id="UP000245647"/>
    </source>
</evidence>
<protein>
    <recommendedName>
        <fullName evidence="10">Peptidyl-prolyl cis-trans isomerase</fullName>
        <ecNumber evidence="10">5.2.1.8</ecNumber>
    </recommendedName>
</protein>
<comment type="similarity">
    <text evidence="3 10">Belongs to the FKBP-type PPIase family.</text>
</comment>
<keyword evidence="13" id="KW-1185">Reference proteome</keyword>
<evidence type="ECO:0000256" key="1">
    <source>
        <dbReference type="ARBA" id="ARBA00000971"/>
    </source>
</evidence>
<organism evidence="12 13">
    <name type="scientific">Pararcticibacter amylolyticus</name>
    <dbReference type="NCBI Taxonomy" id="2173175"/>
    <lineage>
        <taxon>Bacteria</taxon>
        <taxon>Pseudomonadati</taxon>
        <taxon>Bacteroidota</taxon>
        <taxon>Sphingobacteriia</taxon>
        <taxon>Sphingobacteriales</taxon>
        <taxon>Sphingobacteriaceae</taxon>
        <taxon>Pararcticibacter</taxon>
    </lineage>
</organism>
<evidence type="ECO:0000259" key="11">
    <source>
        <dbReference type="PROSITE" id="PS50059"/>
    </source>
</evidence>
<sequence length="165" mass="18039">MKIQPQSVVALTYDLYTTDNGQEVFVEKATEEQPLVFLYGVGMMLPKFEENLSGLSAGDSYDFHLHAADAYGEKDENAFAELSVEMFKGMDLPEVGSVLPLQDNHGNQFRARVTNISDSAVNVDLNHPMAGQDLHFKGNILNVREATAEELAHGHAHGADGHSGH</sequence>
<evidence type="ECO:0000256" key="3">
    <source>
        <dbReference type="ARBA" id="ARBA00006577"/>
    </source>
</evidence>
<evidence type="ECO:0000256" key="9">
    <source>
        <dbReference type="PROSITE-ProRule" id="PRU00277"/>
    </source>
</evidence>
<keyword evidence="5 9" id="KW-0697">Rotamase</keyword>
<comment type="function">
    <text evidence="8">Also involved in hydrogenase metallocenter assembly, probably by participating in the nickel insertion step. This function in hydrogenase biosynthesis requires chaperone activity and the presence of the metal-binding domain, but not PPIase activity.</text>
</comment>
<keyword evidence="7 9" id="KW-0413">Isomerase</keyword>
<dbReference type="Pfam" id="PF00254">
    <property type="entry name" value="FKBP_C"/>
    <property type="match status" value="1"/>
</dbReference>
<evidence type="ECO:0000256" key="5">
    <source>
        <dbReference type="ARBA" id="ARBA00023110"/>
    </source>
</evidence>
<dbReference type="PANTHER" id="PTHR47861">
    <property type="entry name" value="FKBP-TYPE PEPTIDYL-PROLYL CIS-TRANS ISOMERASE SLYD"/>
    <property type="match status" value="1"/>
</dbReference>
<dbReference type="OrthoDB" id="9808891at2"/>
<evidence type="ECO:0000256" key="7">
    <source>
        <dbReference type="ARBA" id="ARBA00023235"/>
    </source>
</evidence>
<dbReference type="RefSeq" id="WP_109414579.1">
    <property type="nucleotide sequence ID" value="NZ_QEAS01000003.1"/>
</dbReference>
<dbReference type="InterPro" id="IPR001179">
    <property type="entry name" value="PPIase_FKBP_dom"/>
</dbReference>
<keyword evidence="6" id="KW-0143">Chaperone</keyword>
<evidence type="ECO:0000256" key="10">
    <source>
        <dbReference type="RuleBase" id="RU003915"/>
    </source>
</evidence>
<proteinExistence type="inferred from homology"/>
<dbReference type="PROSITE" id="PS50059">
    <property type="entry name" value="FKBP_PPIASE"/>
    <property type="match status" value="1"/>
</dbReference>
<evidence type="ECO:0000256" key="2">
    <source>
        <dbReference type="ARBA" id="ARBA00004496"/>
    </source>
</evidence>
<reference evidence="12 13" key="1">
    <citation type="submission" date="2018-04" db="EMBL/GenBank/DDBJ databases">
        <title>Pedobacter chongqingensis sp. nov., isolated from a rottenly hemp rope.</title>
        <authorList>
            <person name="Cai Y."/>
        </authorList>
    </citation>
    <scope>NUCLEOTIDE SEQUENCE [LARGE SCALE GENOMIC DNA]</scope>
    <source>
        <strain evidence="12 13">FJ4-8</strain>
    </source>
</reference>
<dbReference type="GO" id="GO:0005737">
    <property type="term" value="C:cytoplasm"/>
    <property type="evidence" value="ECO:0007669"/>
    <property type="project" value="UniProtKB-SubCell"/>
</dbReference>
<dbReference type="GO" id="GO:0003755">
    <property type="term" value="F:peptidyl-prolyl cis-trans isomerase activity"/>
    <property type="evidence" value="ECO:0007669"/>
    <property type="project" value="UniProtKB-UniRule"/>
</dbReference>
<dbReference type="AlphaFoldDB" id="A0A2U2PK31"/>
<dbReference type="Gene3D" id="3.10.50.40">
    <property type="match status" value="1"/>
</dbReference>
<evidence type="ECO:0000313" key="12">
    <source>
        <dbReference type="EMBL" id="PWG81634.1"/>
    </source>
</evidence>
<name>A0A2U2PK31_9SPHI</name>
<dbReference type="Proteomes" id="UP000245647">
    <property type="component" value="Unassembled WGS sequence"/>
</dbReference>
<dbReference type="EC" id="5.2.1.8" evidence="10"/>
<comment type="subcellular location">
    <subcellularLocation>
        <location evidence="2">Cytoplasm</location>
    </subcellularLocation>
</comment>
<comment type="catalytic activity">
    <reaction evidence="1 9 10">
        <text>[protein]-peptidylproline (omega=180) = [protein]-peptidylproline (omega=0)</text>
        <dbReference type="Rhea" id="RHEA:16237"/>
        <dbReference type="Rhea" id="RHEA-COMP:10747"/>
        <dbReference type="Rhea" id="RHEA-COMP:10748"/>
        <dbReference type="ChEBI" id="CHEBI:83833"/>
        <dbReference type="ChEBI" id="CHEBI:83834"/>
        <dbReference type="EC" id="5.2.1.8"/>
    </reaction>
</comment>
<dbReference type="EMBL" id="QEAS01000003">
    <property type="protein sequence ID" value="PWG81634.1"/>
    <property type="molecule type" value="Genomic_DNA"/>
</dbReference>
<dbReference type="InterPro" id="IPR046357">
    <property type="entry name" value="PPIase_dom_sf"/>
</dbReference>
<evidence type="ECO:0000256" key="8">
    <source>
        <dbReference type="ARBA" id="ARBA00037071"/>
    </source>
</evidence>
<gene>
    <name evidence="12" type="ORF">DDR33_04445</name>
</gene>